<evidence type="ECO:0000313" key="8">
    <source>
        <dbReference type="EMBL" id="MFM2484504.1"/>
    </source>
</evidence>
<comment type="similarity">
    <text evidence="2">Belongs to the GtrA family.</text>
</comment>
<keyword evidence="4 6" id="KW-1133">Transmembrane helix</keyword>
<evidence type="ECO:0000256" key="1">
    <source>
        <dbReference type="ARBA" id="ARBA00004141"/>
    </source>
</evidence>
<gene>
    <name evidence="8" type="ORF">ABUE30_05390</name>
</gene>
<comment type="caution">
    <text evidence="8">The sequence shown here is derived from an EMBL/GenBank/DDBJ whole genome shotgun (WGS) entry which is preliminary data.</text>
</comment>
<dbReference type="PANTHER" id="PTHR38459">
    <property type="entry name" value="PROPHAGE BACTOPRENOL-LINKED GLUCOSE TRANSLOCASE HOMOLOG"/>
    <property type="match status" value="1"/>
</dbReference>
<comment type="subcellular location">
    <subcellularLocation>
        <location evidence="1">Membrane</location>
        <topology evidence="1">Multi-pass membrane protein</topology>
    </subcellularLocation>
</comment>
<accession>A0ABW9G4A3</accession>
<sequence length="125" mass="14037">MIHFIKYGLIGVINTILGYGITFSLFYLKVNPEVSNLLGYVIGFFCSYFLNKKFSFKSSQAHRVELPKFIGSMLVAYLVNLSIFISLIRLGGVNIYLSQILSGIVYVVAGFLLSKYWVFKGAVDV</sequence>
<evidence type="ECO:0000256" key="5">
    <source>
        <dbReference type="ARBA" id="ARBA00023136"/>
    </source>
</evidence>
<feature type="transmembrane region" description="Helical" evidence="6">
    <location>
        <begin position="7"/>
        <end position="28"/>
    </location>
</feature>
<evidence type="ECO:0000313" key="9">
    <source>
        <dbReference type="Proteomes" id="UP001629953"/>
    </source>
</evidence>
<evidence type="ECO:0000259" key="7">
    <source>
        <dbReference type="Pfam" id="PF04138"/>
    </source>
</evidence>
<dbReference type="InterPro" id="IPR051401">
    <property type="entry name" value="GtrA_CellWall_Glycosyl"/>
</dbReference>
<dbReference type="Proteomes" id="UP001629953">
    <property type="component" value="Unassembled WGS sequence"/>
</dbReference>
<feature type="transmembrane region" description="Helical" evidence="6">
    <location>
        <begin position="34"/>
        <end position="50"/>
    </location>
</feature>
<proteinExistence type="inferred from homology"/>
<feature type="transmembrane region" description="Helical" evidence="6">
    <location>
        <begin position="70"/>
        <end position="90"/>
    </location>
</feature>
<dbReference type="PANTHER" id="PTHR38459:SF1">
    <property type="entry name" value="PROPHAGE BACTOPRENOL-LINKED GLUCOSE TRANSLOCASE HOMOLOG"/>
    <property type="match status" value="1"/>
</dbReference>
<feature type="transmembrane region" description="Helical" evidence="6">
    <location>
        <begin position="96"/>
        <end position="118"/>
    </location>
</feature>
<evidence type="ECO:0000256" key="2">
    <source>
        <dbReference type="ARBA" id="ARBA00009399"/>
    </source>
</evidence>
<dbReference type="InterPro" id="IPR007267">
    <property type="entry name" value="GtrA_DPMS_TM"/>
</dbReference>
<reference evidence="8 9" key="1">
    <citation type="journal article" date="2013" name="Int. J. Syst. Evol. Microbiol.">
        <title>Celerinatantimonas yamalensis sp. nov., a cold-adapted diazotrophic bacterium from a cold permafrost brine.</title>
        <authorList>
            <person name="Shcherbakova V."/>
            <person name="Chuvilskaya N."/>
            <person name="Rivkina E."/>
            <person name="Demidov N."/>
            <person name="Uchaeva V."/>
            <person name="Suetin S."/>
            <person name="Suzina N."/>
            <person name="Gilichinsky D."/>
        </authorList>
    </citation>
    <scope>NUCLEOTIDE SEQUENCE [LARGE SCALE GENOMIC DNA]</scope>
    <source>
        <strain evidence="8 9">C7</strain>
    </source>
</reference>
<dbReference type="EMBL" id="JBEQCT010000002">
    <property type="protein sequence ID" value="MFM2484504.1"/>
    <property type="molecule type" value="Genomic_DNA"/>
</dbReference>
<protein>
    <submittedName>
        <fullName evidence="8">GtrA family protein</fullName>
    </submittedName>
</protein>
<keyword evidence="3 6" id="KW-0812">Transmembrane</keyword>
<keyword evidence="5 6" id="KW-0472">Membrane</keyword>
<feature type="domain" description="GtrA/DPMS transmembrane" evidence="7">
    <location>
        <begin position="6"/>
        <end position="119"/>
    </location>
</feature>
<evidence type="ECO:0000256" key="3">
    <source>
        <dbReference type="ARBA" id="ARBA00022692"/>
    </source>
</evidence>
<name>A0ABW9G4A3_9GAMM</name>
<evidence type="ECO:0000256" key="6">
    <source>
        <dbReference type="SAM" id="Phobius"/>
    </source>
</evidence>
<keyword evidence="9" id="KW-1185">Reference proteome</keyword>
<dbReference type="RefSeq" id="WP_408622684.1">
    <property type="nucleotide sequence ID" value="NZ_JBEQCT010000002.1"/>
</dbReference>
<dbReference type="Pfam" id="PF04138">
    <property type="entry name" value="GtrA_DPMS_TM"/>
    <property type="match status" value="1"/>
</dbReference>
<organism evidence="8 9">
    <name type="scientific">Celerinatantimonas yamalensis</name>
    <dbReference type="NCBI Taxonomy" id="559956"/>
    <lineage>
        <taxon>Bacteria</taxon>
        <taxon>Pseudomonadati</taxon>
        <taxon>Pseudomonadota</taxon>
        <taxon>Gammaproteobacteria</taxon>
        <taxon>Celerinatantimonadaceae</taxon>
        <taxon>Celerinatantimonas</taxon>
    </lineage>
</organism>
<evidence type="ECO:0000256" key="4">
    <source>
        <dbReference type="ARBA" id="ARBA00022989"/>
    </source>
</evidence>